<reference evidence="10" key="1">
    <citation type="journal article" date="2023" name="bioRxiv">
        <title>Improved chromosome-level genome assembly for marigold (Tagetes erecta).</title>
        <authorList>
            <person name="Jiang F."/>
            <person name="Yuan L."/>
            <person name="Wang S."/>
            <person name="Wang H."/>
            <person name="Xu D."/>
            <person name="Wang A."/>
            <person name="Fan W."/>
        </authorList>
    </citation>
    <scope>NUCLEOTIDE SEQUENCE</scope>
    <source>
        <strain evidence="10">WSJ</strain>
        <tissue evidence="10">Leaf</tissue>
    </source>
</reference>
<evidence type="ECO:0000256" key="3">
    <source>
        <dbReference type="ARBA" id="ARBA00011489"/>
    </source>
</evidence>
<comment type="subcellular location">
    <subcellularLocation>
        <location evidence="1 8">Cell membrane</location>
        <topology evidence="1 8">Multi-pass membrane protein</topology>
    </subcellularLocation>
</comment>
<evidence type="ECO:0000313" key="11">
    <source>
        <dbReference type="Proteomes" id="UP001229421"/>
    </source>
</evidence>
<evidence type="ECO:0000259" key="9">
    <source>
        <dbReference type="Pfam" id="PF04535"/>
    </source>
</evidence>
<feature type="transmembrane region" description="Helical" evidence="8">
    <location>
        <begin position="16"/>
        <end position="34"/>
    </location>
</feature>
<dbReference type="EMBL" id="JAUHHV010000011">
    <property type="protein sequence ID" value="KAK1407024.1"/>
    <property type="molecule type" value="Genomic_DNA"/>
</dbReference>
<protein>
    <recommendedName>
        <fullName evidence="8">CASP-like protein</fullName>
    </recommendedName>
</protein>
<dbReference type="GO" id="GO:0005886">
    <property type="term" value="C:plasma membrane"/>
    <property type="evidence" value="ECO:0007669"/>
    <property type="project" value="UniProtKB-SubCell"/>
</dbReference>
<keyword evidence="11" id="KW-1185">Reference proteome</keyword>
<evidence type="ECO:0000256" key="8">
    <source>
        <dbReference type="RuleBase" id="RU361233"/>
    </source>
</evidence>
<feature type="transmembrane region" description="Helical" evidence="8">
    <location>
        <begin position="137"/>
        <end position="161"/>
    </location>
</feature>
<dbReference type="InterPro" id="IPR006459">
    <property type="entry name" value="CASP/CASPL"/>
</dbReference>
<evidence type="ECO:0000256" key="4">
    <source>
        <dbReference type="ARBA" id="ARBA00022475"/>
    </source>
</evidence>
<comment type="subunit">
    <text evidence="3 8">Homodimer and heterodimers.</text>
</comment>
<dbReference type="PANTHER" id="PTHR33573">
    <property type="entry name" value="CASP-LIKE PROTEIN 4A4"/>
    <property type="match status" value="1"/>
</dbReference>
<evidence type="ECO:0000256" key="7">
    <source>
        <dbReference type="ARBA" id="ARBA00023136"/>
    </source>
</evidence>
<gene>
    <name evidence="10" type="ORF">QVD17_38634</name>
</gene>
<comment type="similarity">
    <text evidence="2 8">Belongs to the Casparian strip membrane proteins (CASP) family.</text>
</comment>
<dbReference type="PANTHER" id="PTHR33573:SF30">
    <property type="entry name" value="CASP-LIKE PROTEIN 2C1-RELATED"/>
    <property type="match status" value="1"/>
</dbReference>
<evidence type="ECO:0000313" key="10">
    <source>
        <dbReference type="EMBL" id="KAK1407024.1"/>
    </source>
</evidence>
<evidence type="ECO:0000256" key="1">
    <source>
        <dbReference type="ARBA" id="ARBA00004651"/>
    </source>
</evidence>
<keyword evidence="4 8" id="KW-1003">Cell membrane</keyword>
<keyword evidence="7 8" id="KW-0472">Membrane</keyword>
<accession>A0AAD8JP90</accession>
<feature type="transmembrane region" description="Helical" evidence="8">
    <location>
        <begin position="84"/>
        <end position="113"/>
    </location>
</feature>
<name>A0AAD8JP90_TARER</name>
<feature type="transmembrane region" description="Helical" evidence="8">
    <location>
        <begin position="54"/>
        <end position="77"/>
    </location>
</feature>
<proteinExistence type="inferred from homology"/>
<feature type="domain" description="Casparian strip membrane protein" evidence="9">
    <location>
        <begin position="10"/>
        <end position="148"/>
    </location>
</feature>
<dbReference type="Pfam" id="PF04535">
    <property type="entry name" value="CASP_dom"/>
    <property type="match status" value="1"/>
</dbReference>
<dbReference type="AlphaFoldDB" id="A0AAD8JP90"/>
<evidence type="ECO:0000256" key="6">
    <source>
        <dbReference type="ARBA" id="ARBA00022989"/>
    </source>
</evidence>
<dbReference type="Proteomes" id="UP001229421">
    <property type="component" value="Unassembled WGS sequence"/>
</dbReference>
<sequence>MMILGENVSNLKVIDSSLRLIVIPLSIACLWLTLTNHQENDIYGRLEFNNLKGLKFVVSVSAISAGYALIAVVSSWVKSLMSKAWIFFVCDQVVAYMMVGCAGSLGEIVYLVYNGNQKVTWSEACSSYGGFCRRLNLILVLHFIALLCFFVLSLISGFRVFSRFEPPLSSKEAEDETT</sequence>
<evidence type="ECO:0000256" key="2">
    <source>
        <dbReference type="ARBA" id="ARBA00007651"/>
    </source>
</evidence>
<keyword evidence="6 8" id="KW-1133">Transmembrane helix</keyword>
<keyword evidence="5 8" id="KW-0812">Transmembrane</keyword>
<dbReference type="NCBIfam" id="TIGR01569">
    <property type="entry name" value="A_tha_TIGR01569"/>
    <property type="match status" value="1"/>
</dbReference>
<dbReference type="InterPro" id="IPR006702">
    <property type="entry name" value="CASP_dom"/>
</dbReference>
<evidence type="ECO:0000256" key="5">
    <source>
        <dbReference type="ARBA" id="ARBA00022692"/>
    </source>
</evidence>
<organism evidence="10 11">
    <name type="scientific">Tagetes erecta</name>
    <name type="common">African marigold</name>
    <dbReference type="NCBI Taxonomy" id="13708"/>
    <lineage>
        <taxon>Eukaryota</taxon>
        <taxon>Viridiplantae</taxon>
        <taxon>Streptophyta</taxon>
        <taxon>Embryophyta</taxon>
        <taxon>Tracheophyta</taxon>
        <taxon>Spermatophyta</taxon>
        <taxon>Magnoliopsida</taxon>
        <taxon>eudicotyledons</taxon>
        <taxon>Gunneridae</taxon>
        <taxon>Pentapetalae</taxon>
        <taxon>asterids</taxon>
        <taxon>campanulids</taxon>
        <taxon>Asterales</taxon>
        <taxon>Asteraceae</taxon>
        <taxon>Asteroideae</taxon>
        <taxon>Heliantheae alliance</taxon>
        <taxon>Tageteae</taxon>
        <taxon>Tagetes</taxon>
    </lineage>
</organism>
<comment type="caution">
    <text evidence="10">The sequence shown here is derived from an EMBL/GenBank/DDBJ whole genome shotgun (WGS) entry which is preliminary data.</text>
</comment>